<dbReference type="Pfam" id="PF00001">
    <property type="entry name" value="7tm_1"/>
    <property type="match status" value="1"/>
</dbReference>
<dbReference type="InterPro" id="IPR011990">
    <property type="entry name" value="TPR-like_helical_dom_sf"/>
</dbReference>
<reference evidence="15 16" key="1">
    <citation type="submission" date="2023-09" db="EMBL/GenBank/DDBJ databases">
        <title>Pangenome analysis of Batrachochytrium dendrobatidis and related Chytrids.</title>
        <authorList>
            <person name="Yacoub M.N."/>
            <person name="Stajich J.E."/>
            <person name="James T.Y."/>
        </authorList>
    </citation>
    <scope>NUCLEOTIDE SEQUENCE [LARGE SCALE GENOMIC DNA]</scope>
    <source>
        <strain evidence="15 16">JEL0888</strain>
    </source>
</reference>
<dbReference type="PROSITE" id="PS00211">
    <property type="entry name" value="ABC_TRANSPORTER_1"/>
    <property type="match status" value="1"/>
</dbReference>
<feature type="transmembrane region" description="Helical" evidence="11">
    <location>
        <begin position="336"/>
        <end position="359"/>
    </location>
</feature>
<feature type="transmembrane region" description="Helical" evidence="11">
    <location>
        <begin position="1437"/>
        <end position="1458"/>
    </location>
</feature>
<organism evidence="15 16">
    <name type="scientific">Polyrhizophydium stewartii</name>
    <dbReference type="NCBI Taxonomy" id="2732419"/>
    <lineage>
        <taxon>Eukaryota</taxon>
        <taxon>Fungi</taxon>
        <taxon>Fungi incertae sedis</taxon>
        <taxon>Chytridiomycota</taxon>
        <taxon>Chytridiomycota incertae sedis</taxon>
        <taxon>Chytridiomycetes</taxon>
        <taxon>Rhizophydiales</taxon>
        <taxon>Rhizophydiales incertae sedis</taxon>
        <taxon>Polyrhizophydium</taxon>
    </lineage>
</organism>
<evidence type="ECO:0000256" key="8">
    <source>
        <dbReference type="ARBA" id="ARBA00023136"/>
    </source>
</evidence>
<evidence type="ECO:0000259" key="12">
    <source>
        <dbReference type="PROSITE" id="PS50262"/>
    </source>
</evidence>
<dbReference type="Proteomes" id="UP001527925">
    <property type="component" value="Unassembled WGS sequence"/>
</dbReference>
<dbReference type="PROSITE" id="PS50893">
    <property type="entry name" value="ABC_TRANSPORTER_2"/>
    <property type="match status" value="2"/>
</dbReference>
<dbReference type="Gene3D" id="1.20.1560.10">
    <property type="entry name" value="ABC transporter type 1, transmembrane domain"/>
    <property type="match status" value="2"/>
</dbReference>
<dbReference type="InterPro" id="IPR050173">
    <property type="entry name" value="ABC_transporter_C-like"/>
</dbReference>
<dbReference type="InterPro" id="IPR017871">
    <property type="entry name" value="ABC_transporter-like_CS"/>
</dbReference>
<feature type="domain" description="ABC transporter" evidence="13">
    <location>
        <begin position="2355"/>
        <end position="2588"/>
    </location>
</feature>
<comment type="subcellular location">
    <subcellularLocation>
        <location evidence="1">Vacuole membrane</location>
        <topology evidence="1">Multi-pass membrane protein</topology>
    </subcellularLocation>
</comment>
<dbReference type="CDD" id="cd03244">
    <property type="entry name" value="ABCC_MRP_domain2"/>
    <property type="match status" value="1"/>
</dbReference>
<feature type="transmembrane region" description="Helical" evidence="11">
    <location>
        <begin position="110"/>
        <end position="129"/>
    </location>
</feature>
<accession>A0ABR4MXT3</accession>
<evidence type="ECO:0000256" key="11">
    <source>
        <dbReference type="SAM" id="Phobius"/>
    </source>
</evidence>
<keyword evidence="3 11" id="KW-0812">Transmembrane</keyword>
<keyword evidence="5" id="KW-0547">Nucleotide-binding</keyword>
<feature type="domain" description="ABC transmembrane type-1" evidence="14">
    <location>
        <begin position="1438"/>
        <end position="1671"/>
    </location>
</feature>
<feature type="transmembrane region" description="Helical" evidence="11">
    <location>
        <begin position="2152"/>
        <end position="2171"/>
    </location>
</feature>
<feature type="transmembrane region" description="Helical" evidence="11">
    <location>
        <begin position="1549"/>
        <end position="1572"/>
    </location>
</feature>
<evidence type="ECO:0000259" key="13">
    <source>
        <dbReference type="PROSITE" id="PS50893"/>
    </source>
</evidence>
<evidence type="ECO:0000313" key="16">
    <source>
        <dbReference type="Proteomes" id="UP001527925"/>
    </source>
</evidence>
<feature type="transmembrane region" description="Helical" evidence="11">
    <location>
        <begin position="1681"/>
        <end position="1704"/>
    </location>
</feature>
<sequence length="2610" mass="282473">MDPASTVAALSSHAVVGLVGFVANTLLVIAVLRRKRFQTPENCLNAMLAAADGVYAIWTVVLDLAHLFGISQTTSASTLAGSAGLRAADESDTWFTTSICQLDGFMSQTLLTASGTTLILISSFHYYIICMGKPRPTPHQVQMVMAGVWLNSIMFSIVPWVFPADWSDWYVVQTSGMYCHLLATSRKPVTVALVAVLSAMTALMPVMIFGMYWAVLAKIRSSDRSSGLARGHLQPAQAGRRDGQPEQANVVDRPPSSSGDPGLASPPPSRVLPKRLMSLFRQNNDSGSRASGSRSSGSGLAAQACRLAPGRAASTKTAAAPTAQSLAVRALLVRRAILITITFVVLWFTYSTLFFYQMITRMRLSALLDATIRQVVSLNAAMNPILFFVVEPRYRRSLQQFVAQTCGVQLCGQGAQEAVAHDAGAVSPEPRRRKIKSAAKTNSKRPSATIRRAVMSGYAVHDAAAISTTPPVICRDSIFGESGRQDGLGSSAGARSDRRPVTASVLAMRSEALVSGTLRGAAVSPDVGATEAQRKRSLQLAERVQRLVRLQTAAGRSGAAAPDHAQRRALEASEPASADAAVEALRAAARGSAGRPQVPSVAAINALLFEIQAADCLISDKAAMVESLLGVLRSHGLPLTTRQANVRLELHMRDIQTSKDARRVLDEMRSVDGVEPDINTYNILLRALVNARPLYPETLEFAGAIPLAWNDETFVTLMTLHTRRKEYDRALALFDELCASLAGPESISSVLAVPAKAPQPLALTAQARDHRAVPDRPSDVMLRKPSRNAVKAAMNAASLAYRMDLFPKLLEFAAHAGIKLDQTTLGVPVRALARSGNSDILSQTLDAIAARQLHALRVAERKAATRSQHAPLSDAAGQARKRPPNPDALVSPDIWLAVLEMSRTPNMLPLVQRSFAALEAQAENVLAGKLYAHAISAAYRCGDPILAITYYERMHQLGVKPSVSTLNTVLRIMSQKDSVYSHQFEREVKLMRETGVHLDATAFKIMMMRRTEDNDLEAVKMYFGRIKDPDSEAFLLLALAAVRLSAPDDRLHNLEEVCQEMERRGLAPTDSFYARLLSHAAKTGDKQLHTSVIHRARTSDLTNLSWTYREAARFYVAVLQNPKAIESLFAEMVQMGRGLRTIQHDHILLQALVDRSLGTTRPGTHAHMAATAAAWSSPQEPPDRPKTSRSAPRMSSDDATTRLLELWDSWPLLEIAQFPPFVAEFFAWCLQTNQDGLMQDTWLRLRTQRMPSVDLAASLERAAGSAGIAASSAATVRTVNPQTYMLISELLLKAGRTREAVRVYTKDMVMDGILPTRNFATSVIRALKARRDREMLILFLSALKESHPDVLGQVLPAWSYVTVSWMAPLLRTGFRKPLVEEVFTTGAAGLGSRMWAAAQASALDGFWAKLHAHRASPETAKLPSLVATLLGRFRGHLIALAALAAAGVSLSIEMPLMIPQLIAFATPGADTSAAWAKNAYAAAAILFAMQAASAMCTFVSRTITQDLAANLTSALVTAIYRKSLRLSPKAKHKHSSGQIASLASQDCTMLHTIAVSSISFLAAAVQIALALYNMSLVLGTATAVAAGGYVFFSTLMFTISPLLQKGYIGYAKAGDRRTKTLREFLYGIKAIKFHAIEEVFQSAIAKIRLEQLGSLNYLVIVGFCISMILSFQQRIVAPVSIIAFAALKYELTAINIFTALGLFADSPDGTALKMSAASFTWEEVKNDADALTHKQSDKKAAAAQPNNNKDNKNGDAESDKPAPFALQDITLDIPCGSLVAVVGSVGSGKSSLLSALIGGMRKTAGDSALFGSVAYCAQEPWIMSGTIEENIVFGDDAVRDRIPDAIAAACLDRDLEILPNGLGTQIGEKGINLSGGQKARVALARAIARDADIYLLDDPIAALDAHVGKQVFDDAICGVLRGKTVFLVTHQLHLLPKVDMVVVLDEGRVVETGAFRELMAREDGALTEIMKDYHFDDHDPEAAKETVDADEADGGKPEAIVKAVKAFEEEKAVAEDRRVVSRIEFKTVKSFFVAAGAWFAIAMLLSFALSVATTIFARIFLQLWIDDKWHISQADYLSAYIGINGANVLTILIFIAVLFHGCYVSAITLHDRALAGIMYAPTSFFDGQPIGRILNRMTADVSMLDNGLANKIYVVSTQLTEFIASVIVIGYSSLYLLIQLVVIASVAYALFWFYQRSYRELKRLQSIMRSPLLSHVSESLNGIQTIAAYGATGIFSAQLCRKIDLANKANLLFWGARFWLAIRLNLMCSTIAFAIGLCAAGRIIPPAAVGLALSSTISFGMNLNAMLQNMGEAEAMFNSVERLDYYAYDLPAEAARQLPTDPKDGEWPTAGAVTIHDLEIRYPSRPDHAVIQDLSLDIRPGEKVGVVGRTGSGKSTLMTALFRIMEASKGSIAIDGIDVASLGLKTLRLRLQIIPQDPVLFKGTVRSNLDFATKYSDNDLWTALDVVGLKDFVGTLDGKLDAAIEENGANLSMGQRQLMCLCKAILAKPKVLIMDEATASVDAEADRRIQESIETQFAATTVLSIAHRLNTIAAFDRVLVLDTGRIAEFDAPHVLLGRAGSVFGDMVDATGAANAAVIRQIAADHFAKTH</sequence>
<feature type="transmembrane region" description="Helical" evidence="11">
    <location>
        <begin position="2251"/>
        <end position="2277"/>
    </location>
</feature>
<feature type="region of interest" description="Disordered" evidence="10">
    <location>
        <begin position="422"/>
        <end position="446"/>
    </location>
</feature>
<dbReference type="InterPro" id="IPR036640">
    <property type="entry name" value="ABC1_TM_sf"/>
</dbReference>
<feature type="transmembrane region" description="Helical" evidence="11">
    <location>
        <begin position="2177"/>
        <end position="2194"/>
    </location>
</feature>
<dbReference type="InterPro" id="IPR017452">
    <property type="entry name" value="GPCR_Rhodpsn_7TM"/>
</dbReference>
<feature type="region of interest" description="Disordered" evidence="10">
    <location>
        <begin position="1735"/>
        <end position="1759"/>
    </location>
</feature>
<feature type="transmembrane region" description="Helical" evidence="11">
    <location>
        <begin position="44"/>
        <end position="68"/>
    </location>
</feature>
<dbReference type="PROSITE" id="PS50929">
    <property type="entry name" value="ABC_TM1F"/>
    <property type="match status" value="2"/>
</dbReference>
<dbReference type="InterPro" id="IPR000276">
    <property type="entry name" value="GPCR_Rhodpsn"/>
</dbReference>
<feature type="transmembrane region" description="Helical" evidence="11">
    <location>
        <begin position="2031"/>
        <end position="2057"/>
    </location>
</feature>
<proteinExistence type="predicted"/>
<evidence type="ECO:0000313" key="15">
    <source>
        <dbReference type="EMBL" id="KAL2912040.1"/>
    </source>
</evidence>
<feature type="transmembrane region" description="Helical" evidence="11">
    <location>
        <begin position="191"/>
        <end position="215"/>
    </location>
</feature>
<comment type="caution">
    <text evidence="15">The sequence shown here is derived from an EMBL/GenBank/DDBJ whole genome shotgun (WGS) entry which is preliminary data.</text>
</comment>
<feature type="region of interest" description="Disordered" evidence="10">
    <location>
        <begin position="1168"/>
        <end position="1196"/>
    </location>
</feature>
<dbReference type="InterPro" id="IPR003439">
    <property type="entry name" value="ABC_transporter-like_ATP-bd"/>
</dbReference>
<dbReference type="EMBL" id="JADGIZ020000078">
    <property type="protein sequence ID" value="KAL2912040.1"/>
    <property type="molecule type" value="Genomic_DNA"/>
</dbReference>
<dbReference type="PROSITE" id="PS51375">
    <property type="entry name" value="PPR"/>
    <property type="match status" value="1"/>
</dbReference>
<feature type="transmembrane region" description="Helical" evidence="11">
    <location>
        <begin position="2077"/>
        <end position="2099"/>
    </location>
</feature>
<dbReference type="Gene3D" id="1.20.1070.10">
    <property type="entry name" value="Rhodopsin 7-helix transmembrane proteins"/>
    <property type="match status" value="1"/>
</dbReference>
<feature type="region of interest" description="Disordered" evidence="10">
    <location>
        <begin position="226"/>
        <end position="271"/>
    </location>
</feature>
<dbReference type="InterPro" id="IPR002885">
    <property type="entry name" value="PPR_rpt"/>
</dbReference>
<feature type="domain" description="G-protein coupled receptors family 1 profile" evidence="12">
    <location>
        <begin position="23"/>
        <end position="387"/>
    </location>
</feature>
<feature type="repeat" description="PPR" evidence="9">
    <location>
        <begin position="1280"/>
        <end position="1315"/>
    </location>
</feature>
<dbReference type="Pfam" id="PF00664">
    <property type="entry name" value="ABC_membrane"/>
    <property type="match status" value="2"/>
</dbReference>
<feature type="transmembrane region" description="Helical" evidence="11">
    <location>
        <begin position="141"/>
        <end position="162"/>
    </location>
</feature>
<dbReference type="CDD" id="cd03250">
    <property type="entry name" value="ABCC_MRP_domain1"/>
    <property type="match status" value="1"/>
</dbReference>
<dbReference type="SUPFAM" id="SSF90123">
    <property type="entry name" value="ABC transporter transmembrane region"/>
    <property type="match status" value="2"/>
</dbReference>
<dbReference type="InterPro" id="IPR011527">
    <property type="entry name" value="ABC1_TM_dom"/>
</dbReference>
<dbReference type="CDD" id="cd00637">
    <property type="entry name" value="7tm_classA_rhodopsin-like"/>
    <property type="match status" value="1"/>
</dbReference>
<dbReference type="PANTHER" id="PTHR24223:SF443">
    <property type="entry name" value="MULTIDRUG-RESISTANCE LIKE PROTEIN 1, ISOFORM I"/>
    <property type="match status" value="1"/>
</dbReference>
<keyword evidence="2" id="KW-0813">Transport</keyword>
<keyword evidence="7 11" id="KW-1133">Transmembrane helix</keyword>
<dbReference type="Gene3D" id="3.40.50.300">
    <property type="entry name" value="P-loop containing nucleotide triphosphate hydrolases"/>
    <property type="match status" value="2"/>
</dbReference>
<dbReference type="Gene3D" id="1.25.40.10">
    <property type="entry name" value="Tetratricopeptide repeat domain"/>
    <property type="match status" value="2"/>
</dbReference>
<dbReference type="PANTHER" id="PTHR24223">
    <property type="entry name" value="ATP-BINDING CASSETTE SUB-FAMILY C"/>
    <property type="match status" value="1"/>
</dbReference>
<keyword evidence="6" id="KW-0067">ATP-binding</keyword>
<dbReference type="PROSITE" id="PS50262">
    <property type="entry name" value="G_PROTEIN_RECEP_F1_2"/>
    <property type="match status" value="1"/>
</dbReference>
<gene>
    <name evidence="15" type="ORF">HK105_208469</name>
</gene>
<name>A0ABR4MXT3_9FUNG</name>
<feature type="region of interest" description="Disordered" evidence="10">
    <location>
        <begin position="553"/>
        <end position="574"/>
    </location>
</feature>
<keyword evidence="16" id="KW-1185">Reference proteome</keyword>
<feature type="domain" description="ABC transmembrane type-1" evidence="14">
    <location>
        <begin position="2037"/>
        <end position="2315"/>
    </location>
</feature>
<dbReference type="SUPFAM" id="SSF52540">
    <property type="entry name" value="P-loop containing nucleoside triphosphate hydrolases"/>
    <property type="match status" value="2"/>
</dbReference>
<evidence type="ECO:0000256" key="1">
    <source>
        <dbReference type="ARBA" id="ARBA00004128"/>
    </source>
</evidence>
<dbReference type="SMART" id="SM00382">
    <property type="entry name" value="AAA"/>
    <property type="match status" value="2"/>
</dbReference>
<protein>
    <submittedName>
        <fullName evidence="15">Uncharacterized protein</fullName>
    </submittedName>
</protein>
<feature type="transmembrane region" description="Helical" evidence="11">
    <location>
        <begin position="1578"/>
        <end position="1603"/>
    </location>
</feature>
<feature type="region of interest" description="Disordered" evidence="10">
    <location>
        <begin position="860"/>
        <end position="886"/>
    </location>
</feature>
<evidence type="ECO:0000256" key="5">
    <source>
        <dbReference type="ARBA" id="ARBA00022741"/>
    </source>
</evidence>
<evidence type="ECO:0000256" key="9">
    <source>
        <dbReference type="PROSITE-ProRule" id="PRU00708"/>
    </source>
</evidence>
<evidence type="ECO:0000256" key="4">
    <source>
        <dbReference type="ARBA" id="ARBA00022737"/>
    </source>
</evidence>
<evidence type="ECO:0000256" key="10">
    <source>
        <dbReference type="SAM" id="MobiDB-lite"/>
    </source>
</evidence>
<feature type="transmembrane region" description="Helical" evidence="11">
    <location>
        <begin position="1655"/>
        <end position="1675"/>
    </location>
</feature>
<feature type="transmembrane region" description="Helical" evidence="11">
    <location>
        <begin position="12"/>
        <end position="32"/>
    </location>
</feature>
<dbReference type="InterPro" id="IPR003593">
    <property type="entry name" value="AAA+_ATPase"/>
</dbReference>
<evidence type="ECO:0000256" key="6">
    <source>
        <dbReference type="ARBA" id="ARBA00022840"/>
    </source>
</evidence>
<evidence type="ECO:0000256" key="3">
    <source>
        <dbReference type="ARBA" id="ARBA00022692"/>
    </source>
</evidence>
<evidence type="ECO:0000259" key="14">
    <source>
        <dbReference type="PROSITE" id="PS50929"/>
    </source>
</evidence>
<evidence type="ECO:0000256" key="7">
    <source>
        <dbReference type="ARBA" id="ARBA00022989"/>
    </source>
</evidence>
<dbReference type="Pfam" id="PF13812">
    <property type="entry name" value="PPR_3"/>
    <property type="match status" value="1"/>
</dbReference>
<dbReference type="Pfam" id="PF00005">
    <property type="entry name" value="ABC_tran"/>
    <property type="match status" value="2"/>
</dbReference>
<keyword evidence="4" id="KW-0677">Repeat</keyword>
<evidence type="ECO:0000256" key="2">
    <source>
        <dbReference type="ARBA" id="ARBA00022448"/>
    </source>
</evidence>
<dbReference type="SUPFAM" id="SSF81321">
    <property type="entry name" value="Family A G protein-coupled receptor-like"/>
    <property type="match status" value="1"/>
</dbReference>
<feature type="compositionally biased region" description="Basic and acidic residues" evidence="10">
    <location>
        <begin position="1749"/>
        <end position="1759"/>
    </location>
</feature>
<feature type="domain" description="ABC transporter" evidence="13">
    <location>
        <begin position="1751"/>
        <end position="1971"/>
    </location>
</feature>
<keyword evidence="8 11" id="KW-0472">Membrane</keyword>
<dbReference type="InterPro" id="IPR027417">
    <property type="entry name" value="P-loop_NTPase"/>
</dbReference>